<comment type="caution">
    <text evidence="1">The sequence shown here is derived from an EMBL/GenBank/DDBJ whole genome shotgun (WGS) entry which is preliminary data.</text>
</comment>
<evidence type="ECO:0000313" key="1">
    <source>
        <dbReference type="EMBL" id="MBB3099399.1"/>
    </source>
</evidence>
<reference evidence="1 2" key="1">
    <citation type="submission" date="2020-08" db="EMBL/GenBank/DDBJ databases">
        <title>Genomic Encyclopedia of Type Strains, Phase III (KMG-III): the genomes of soil and plant-associated and newly described type strains.</title>
        <authorList>
            <person name="Whitman W."/>
        </authorList>
    </citation>
    <scope>NUCLEOTIDE SEQUENCE [LARGE SCALE GENOMIC DNA]</scope>
    <source>
        <strain evidence="1 2">CECT 3287</strain>
    </source>
</reference>
<dbReference type="Pfam" id="PF25681">
    <property type="entry name" value="Phage_TTP_17"/>
    <property type="match status" value="1"/>
</dbReference>
<proteinExistence type="predicted"/>
<evidence type="ECO:0000313" key="2">
    <source>
        <dbReference type="Proteomes" id="UP000590749"/>
    </source>
</evidence>
<name>A0A7W5FI81_9ACTN</name>
<sequence>MLNDAATLVIGSGNYFTAPTGTTLPAMLTAVTTPWENVGHTSLEDIFSVTSEGGEATTVGTLQAKALRTTYSTRTETIAITLQQFDKPALKLYYGSNSVELPNGLIGVPESPVPTTCAFLAVFIDGENVFAIYAPKAEIYRNDDLAASDTESLAGLPLGVKPLAHSTNEWTYAVTPLDAVEP</sequence>
<dbReference type="RefSeq" id="WP_229795392.1">
    <property type="nucleotide sequence ID" value="NZ_BMPW01000021.1"/>
</dbReference>
<accession>A0A7W5FI81</accession>
<evidence type="ECO:0008006" key="3">
    <source>
        <dbReference type="Google" id="ProtNLM"/>
    </source>
</evidence>
<dbReference type="InterPro" id="IPR058154">
    <property type="entry name" value="Bxb1_TTP-like"/>
</dbReference>
<dbReference type="AlphaFoldDB" id="A0A7W5FI81"/>
<dbReference type="EMBL" id="JACHXF010000018">
    <property type="protein sequence ID" value="MBB3099399.1"/>
    <property type="molecule type" value="Genomic_DNA"/>
</dbReference>
<organism evidence="1 2">
    <name type="scientific">Actinoplanes campanulatus</name>
    <dbReference type="NCBI Taxonomy" id="113559"/>
    <lineage>
        <taxon>Bacteria</taxon>
        <taxon>Bacillati</taxon>
        <taxon>Actinomycetota</taxon>
        <taxon>Actinomycetes</taxon>
        <taxon>Micromonosporales</taxon>
        <taxon>Micromonosporaceae</taxon>
        <taxon>Actinoplanes</taxon>
    </lineage>
</organism>
<gene>
    <name evidence="1" type="ORF">FHR83_007105</name>
</gene>
<dbReference type="Proteomes" id="UP000590749">
    <property type="component" value="Unassembled WGS sequence"/>
</dbReference>
<protein>
    <recommendedName>
        <fullName evidence="3">Phage major tail protein, phi13 family</fullName>
    </recommendedName>
</protein>
<keyword evidence="2" id="KW-1185">Reference proteome</keyword>